<reference evidence="2" key="2">
    <citation type="submission" date="2019-08" db="EMBL/GenBank/DDBJ databases">
        <authorList>
            <person name="Im W.-T."/>
        </authorList>
    </citation>
    <scope>NUCLEOTIDE SEQUENCE</scope>
    <source>
        <strain evidence="2">NF 2-5-3</strain>
    </source>
</reference>
<protein>
    <submittedName>
        <fullName evidence="2">Uncharacterized protein</fullName>
    </submittedName>
</protein>
<dbReference type="Proteomes" id="UP000321776">
    <property type="component" value="Unassembled WGS sequence"/>
</dbReference>
<name>A0A5C6VEY1_9BURK</name>
<dbReference type="RefSeq" id="WP_147236129.1">
    <property type="nucleotide sequence ID" value="NZ_JAZHFZ010000076.1"/>
</dbReference>
<dbReference type="EMBL" id="JAZHGA010000072">
    <property type="protein sequence ID" value="MEM5346230.1"/>
    <property type="molecule type" value="Genomic_DNA"/>
</dbReference>
<evidence type="ECO:0000313" key="4">
    <source>
        <dbReference type="Proteomes" id="UP001481677"/>
    </source>
</evidence>
<proteinExistence type="predicted"/>
<evidence type="ECO:0000313" key="3">
    <source>
        <dbReference type="Proteomes" id="UP000321776"/>
    </source>
</evidence>
<accession>A0A5C6VEY1</accession>
<reference evidence="2 3" key="1">
    <citation type="journal article" date="2018" name="Int. J. Syst. Evol. Microbiol.">
        <title>Paraburkholderia azotifigens sp. nov., a nitrogen-fixing bacterium isolated from paddy soil.</title>
        <authorList>
            <person name="Choi G.M."/>
            <person name="Im W.T."/>
        </authorList>
    </citation>
    <scope>NUCLEOTIDE SEQUENCE [LARGE SCALE GENOMIC DNA]</scope>
    <source>
        <strain evidence="2 3">NF 2-5-3</strain>
    </source>
</reference>
<evidence type="ECO:0000313" key="2">
    <source>
        <dbReference type="EMBL" id="TXC83932.1"/>
    </source>
</evidence>
<dbReference type="AlphaFoldDB" id="A0A5C6VEY1"/>
<comment type="caution">
    <text evidence="2">The sequence shown here is derived from an EMBL/GenBank/DDBJ whole genome shotgun (WGS) entry which is preliminary data.</text>
</comment>
<evidence type="ECO:0000313" key="1">
    <source>
        <dbReference type="EMBL" id="MEM5346230.1"/>
    </source>
</evidence>
<gene>
    <name evidence="2" type="ORF">FRZ40_26695</name>
    <name evidence="1" type="ORF">V4C56_42230</name>
</gene>
<reference evidence="1 4" key="3">
    <citation type="submission" date="2024-01" db="EMBL/GenBank/DDBJ databases">
        <title>The diversity of rhizobia nodulating Mimosa spp. in eleven states of Brazil covering several biomes is determined by host plant, location, and edaphic factors.</title>
        <authorList>
            <person name="Rouws L."/>
            <person name="Barauna A."/>
            <person name="Beukes C."/>
            <person name="De Faria S.M."/>
            <person name="Gross E."/>
            <person name="Dos Reis Junior F.B."/>
            <person name="Simon M."/>
            <person name="Maluk M."/>
            <person name="Odee D.W."/>
            <person name="Kenicer G."/>
            <person name="Young J.P.W."/>
            <person name="Reis V.M."/>
            <person name="Zilli J."/>
            <person name="James E.K."/>
        </authorList>
    </citation>
    <scope>NUCLEOTIDE SEQUENCE [LARGE SCALE GENOMIC DNA]</scope>
    <source>
        <strain evidence="1 4">JPY530</strain>
    </source>
</reference>
<sequence>MLRDAHGLASFSSGESVDIRVAYINSPCEEVKEFRSSILDVRSLSQKGSFPVTLPGMENGSMLLLSVETGWHSLAVQARAASKAKKQLLI</sequence>
<dbReference type="EMBL" id="VOQS01000003">
    <property type="protein sequence ID" value="TXC83932.1"/>
    <property type="molecule type" value="Genomic_DNA"/>
</dbReference>
<keyword evidence="4" id="KW-1185">Reference proteome</keyword>
<dbReference type="Proteomes" id="UP001481677">
    <property type="component" value="Unassembled WGS sequence"/>
</dbReference>
<organism evidence="2 3">
    <name type="scientific">Paraburkholderia azotifigens</name>
    <dbReference type="NCBI Taxonomy" id="2057004"/>
    <lineage>
        <taxon>Bacteria</taxon>
        <taxon>Pseudomonadati</taxon>
        <taxon>Pseudomonadota</taxon>
        <taxon>Betaproteobacteria</taxon>
        <taxon>Burkholderiales</taxon>
        <taxon>Burkholderiaceae</taxon>
        <taxon>Paraburkholderia</taxon>
    </lineage>
</organism>